<evidence type="ECO:0000256" key="1">
    <source>
        <dbReference type="ARBA" id="ARBA00004496"/>
    </source>
</evidence>
<keyword evidence="3 9" id="KW-0540">Nuclease</keyword>
<dbReference type="Gene3D" id="1.25.40.1050">
    <property type="match status" value="1"/>
</dbReference>
<dbReference type="InterPro" id="IPR004859">
    <property type="entry name" value="Xrn1_N"/>
</dbReference>
<evidence type="ECO:0000259" key="11">
    <source>
        <dbReference type="Pfam" id="PF03159"/>
    </source>
</evidence>
<dbReference type="GO" id="GO:0005634">
    <property type="term" value="C:nucleus"/>
    <property type="evidence" value="ECO:0007669"/>
    <property type="project" value="TreeGrafter"/>
</dbReference>
<name>A0A8C7V5F3_ONCMY</name>
<dbReference type="Pfam" id="PF18129">
    <property type="entry name" value="SH3_12"/>
    <property type="match status" value="1"/>
</dbReference>
<dbReference type="PANTHER" id="PTHR12341">
    <property type="entry name" value="5'-&gt;3' EXORIBONUCLEASE"/>
    <property type="match status" value="1"/>
</dbReference>
<dbReference type="PANTHER" id="PTHR12341:SF7">
    <property type="entry name" value="5'-3' EXORIBONUCLEASE 1"/>
    <property type="match status" value="1"/>
</dbReference>
<feature type="domain" description="5'-3' exoribonuclease 1 D1" evidence="14">
    <location>
        <begin position="648"/>
        <end position="830"/>
    </location>
</feature>
<dbReference type="PIRSF" id="PIRSF006743">
    <property type="entry name" value="Exonuclease_Xnr1"/>
    <property type="match status" value="1"/>
</dbReference>
<feature type="domain" description="Xrn1 N-terminal" evidence="11">
    <location>
        <begin position="1"/>
        <end position="227"/>
    </location>
</feature>
<dbReference type="GO" id="GO:0004534">
    <property type="term" value="F:5'-3' RNA exonuclease activity"/>
    <property type="evidence" value="ECO:0007669"/>
    <property type="project" value="UniProtKB-ARBA"/>
</dbReference>
<gene>
    <name evidence="16" type="primary">LOC110530214</name>
</gene>
<dbReference type="Gene3D" id="2.170.260.40">
    <property type="match status" value="1"/>
</dbReference>
<evidence type="ECO:0000256" key="9">
    <source>
        <dbReference type="PIRNR" id="PIRNR006743"/>
    </source>
</evidence>
<sequence>MGVPKFYRWISERYPCLSEVVKEHQIPEFDNLYLDMNGIIHQCSHPNDEDVHFRISEEKIFADIFHYLEVLFRIIKPRKVFFMAVDGVAPRAKMNQQRGRRFRSAKEAEDKIKKALEKGEVLPSEARFDSNCITPGTDFMARLQEQLKYFVNSKLSTDNAWKGVNVYLSGHETPGEGEHKIMEFIRRENSEPGHDPNTRHCLYGLDADLMMLGLTSHEPHFSLLREEVRFGGKKNQKRITAPEETTFHLLHLSLFREYIDYEFSEISFEYDLERIIDDWILMGFLVGNDFIPHLPHLHINQDALPLLYRTYISVLPTLGGYLNENGHLNLGNFEKYLEKLSEFDREHFNEVFVDLKWFESKVGNKYLNEAAGLAAEEAHSKDARRKDPDSLRLTTLDGGKDRAPGRGFEEDGEEEDMFEAEFRQYKRTYYMTKMGVEVVSDEFLANQALCYVEGIQWILHYYYHGVQSWSWYYPHHYAPFLSDVRNIAHLKLTFDMGKPFMPFQQLLGVLPAASKDLLPQSYRHLMTSENSSIIEYYPLDFKTDLNGKQQEWEAVVLIPFIDEGCLLAAMEPYNDHMTKAEKARNRHTECAVYSYHAELDYPYTSTLPELFPNIMHCHVRVTSVPMDAWHVSLSHVGRSDNSSQLYFLGFPTLQHIRHKFYKKKHGVVVFQQSSRGENMMLEIIRSKEEPVCGDVAALVLGCSLFVNWPHLEEARVTAVSDGESKFFLEEPAGVQKLYDRDSPPPTKVTYLSDKEQKDWVKDVQGITEHFSKRKGIVVNETAVVLYAQLLTGRKYVPGQSGQVHLEKQWSKQIMPFAYQTIVKDIKAFDSSSTRFQTLEELFPPTTTVFMVGNPYYGAMGEVQESSDVIKEGRVWVVFTVPCEPPMEALIQNQHKYCVKYSPGYVLASRLGITSYLVSRFSGSIFVGRGSKKNPHGEQKANVGLNLKFNKKNEEVPGYTKRTEKEWLYSDAVEELMSEYLDRFSEVFDLVSRNSHDDVFYEDDIWPAEYENGSEKVKEITSWLKTHPVADIARASCDLQILDKAIVERIEEEVVKAKVKKSSEKVRVTVKPRLLFRVSSSLSEQQHGVVPDPDAEYHLFDRVVNVRESFSVPLGLRGTVIGIKAADREAEVLYEVVFDEEFAGGLTIRCAAGRGYRLPPCALINLSHGGRVEQGFHKLTAVVKPQPASSYQHNKGQLVGLNHSPRSPFISTQQNGRQNILRADTQGNKNSAHKASQKLKPKGKDEEFSNVWQSLQSSGMPQKPPAHWQQDNGPAGSIRLLKRNEDVNSPFPAQNATKKQTEFEELIANLNISKGNESAPPPPAKEPTSQTEKPLSPQSFAMVGTNMVSWLIEMLNIGAAPDSTSPASFNTQQQNKRRPTKKLAATMGDSVLPASPAAAVPPLPPPQPSSMVPSVASELTRICMGLGMAPPDFTFMRSRQGLLVYQVKLSSGLVVQGPQCQSENEAKEKAALFALQRLVMGSGFPLPPPLFSGVGQIRGPPMGPIPNIFGQSGGLLMPPQGYGPLHWGMPLPPHQGQPFYGGTFPGARPQAPSVPIGSHNQFVPLQVGAPGPVSIVHIKSPQQKSYASGTPSTPQTPRQNPSGQGHTPGSASKRKHRKLAVNFEAAKVQE</sequence>
<feature type="region of interest" description="Disordered" evidence="10">
    <location>
        <begin position="1579"/>
        <end position="1629"/>
    </location>
</feature>
<keyword evidence="6 9" id="KW-0694">RNA-binding</keyword>
<evidence type="ECO:0000256" key="10">
    <source>
        <dbReference type="SAM" id="MobiDB-lite"/>
    </source>
</evidence>
<evidence type="ECO:0000256" key="6">
    <source>
        <dbReference type="ARBA" id="ARBA00022884"/>
    </source>
</evidence>
<dbReference type="FunFam" id="1.25.40.1050:FF:000001">
    <property type="entry name" value="5'-3' exoribonuclease 1"/>
    <property type="match status" value="1"/>
</dbReference>
<keyword evidence="4 9" id="KW-0378">Hydrolase</keyword>
<keyword evidence="17" id="KW-1185">Reference proteome</keyword>
<feature type="region of interest" description="Disordered" evidence="10">
    <location>
        <begin position="1312"/>
        <end position="1335"/>
    </location>
</feature>
<proteinExistence type="inferred from homology"/>
<feature type="domain" description="5'-3' exoribonuclease 1 SH3-like" evidence="13">
    <location>
        <begin position="1095"/>
        <end position="1164"/>
    </location>
</feature>
<keyword evidence="5 9" id="KW-0269">Exonuclease</keyword>
<evidence type="ECO:0000313" key="16">
    <source>
        <dbReference type="Ensembl" id="ENSOMYP00000010306.2"/>
    </source>
</evidence>
<dbReference type="GO" id="GO:0000956">
    <property type="term" value="P:nuclear-transcribed mRNA catabolic process"/>
    <property type="evidence" value="ECO:0007669"/>
    <property type="project" value="InterPro"/>
</dbReference>
<dbReference type="InterPro" id="IPR016494">
    <property type="entry name" value="5_3_exoribonuclease_1"/>
</dbReference>
<comment type="similarity">
    <text evidence="7 9">Belongs to the 5'-3' exonuclease family.</text>
</comment>
<dbReference type="InterPro" id="IPR047007">
    <property type="entry name" value="XRN1_D1_sf"/>
</dbReference>
<evidence type="ECO:0000256" key="4">
    <source>
        <dbReference type="ARBA" id="ARBA00022801"/>
    </source>
</evidence>
<dbReference type="InterPro" id="IPR041106">
    <property type="entry name" value="XRN1_D2_D3"/>
</dbReference>
<evidence type="ECO:0000256" key="2">
    <source>
        <dbReference type="ARBA" id="ARBA00022490"/>
    </source>
</evidence>
<dbReference type="InterPro" id="IPR041412">
    <property type="entry name" value="Xrn1_helical"/>
</dbReference>
<evidence type="ECO:0000259" key="14">
    <source>
        <dbReference type="Pfam" id="PF18332"/>
    </source>
</evidence>
<dbReference type="InterPro" id="IPR027073">
    <property type="entry name" value="5_3_exoribonuclease"/>
</dbReference>
<evidence type="ECO:0000256" key="5">
    <source>
        <dbReference type="ARBA" id="ARBA00022839"/>
    </source>
</evidence>
<reference evidence="16" key="3">
    <citation type="submission" date="2025-09" db="UniProtKB">
        <authorList>
            <consortium name="Ensembl"/>
        </authorList>
    </citation>
    <scope>IDENTIFICATION</scope>
</reference>
<feature type="region of interest" description="Disordered" evidence="10">
    <location>
        <begin position="1223"/>
        <end position="1275"/>
    </location>
</feature>
<evidence type="ECO:0000259" key="15">
    <source>
        <dbReference type="Pfam" id="PF18334"/>
    </source>
</evidence>
<dbReference type="Pfam" id="PF18332">
    <property type="entry name" value="XRN1_D1"/>
    <property type="match status" value="1"/>
</dbReference>
<dbReference type="GeneTree" id="ENSGT00670000098080"/>
<dbReference type="Proteomes" id="UP000694395">
    <property type="component" value="Chromosome 8"/>
</dbReference>
<evidence type="ECO:0000256" key="7">
    <source>
        <dbReference type="ARBA" id="ARBA00038299"/>
    </source>
</evidence>
<feature type="compositionally biased region" description="Polar residues" evidence="10">
    <location>
        <begin position="1361"/>
        <end position="1373"/>
    </location>
</feature>
<evidence type="ECO:0000259" key="13">
    <source>
        <dbReference type="Pfam" id="PF18129"/>
    </source>
</evidence>
<organism evidence="16 17">
    <name type="scientific">Oncorhynchus mykiss</name>
    <name type="common">Rainbow trout</name>
    <name type="synonym">Salmo gairdneri</name>
    <dbReference type="NCBI Taxonomy" id="8022"/>
    <lineage>
        <taxon>Eukaryota</taxon>
        <taxon>Metazoa</taxon>
        <taxon>Chordata</taxon>
        <taxon>Craniata</taxon>
        <taxon>Vertebrata</taxon>
        <taxon>Euteleostomi</taxon>
        <taxon>Actinopterygii</taxon>
        <taxon>Neopterygii</taxon>
        <taxon>Teleostei</taxon>
        <taxon>Protacanthopterygii</taxon>
        <taxon>Salmoniformes</taxon>
        <taxon>Salmonidae</taxon>
        <taxon>Salmoninae</taxon>
        <taxon>Oncorhynchus</taxon>
    </lineage>
</organism>
<accession>A0A8C7V5F3</accession>
<dbReference type="InterPro" id="IPR047008">
    <property type="entry name" value="XRN1_SH3_sf"/>
</dbReference>
<feature type="compositionally biased region" description="Polar residues" evidence="10">
    <location>
        <begin position="1579"/>
        <end position="1609"/>
    </location>
</feature>
<dbReference type="Ensembl" id="ENSOMYT00000011396.2">
    <property type="protein sequence ID" value="ENSOMYP00000010306.2"/>
    <property type="gene ID" value="ENSOMYG00000004993.2"/>
</dbReference>
<evidence type="ECO:0000313" key="17">
    <source>
        <dbReference type="Proteomes" id="UP000694395"/>
    </source>
</evidence>
<dbReference type="InterPro" id="IPR040992">
    <property type="entry name" value="XRN1_D1"/>
</dbReference>
<feature type="compositionally biased region" description="Polar residues" evidence="10">
    <location>
        <begin position="1249"/>
        <end position="1259"/>
    </location>
</feature>
<feature type="domain" description="Xrn1 helical" evidence="12">
    <location>
        <begin position="270"/>
        <end position="593"/>
    </location>
</feature>
<dbReference type="Pfam" id="PF03159">
    <property type="entry name" value="XRN_N"/>
    <property type="match status" value="1"/>
</dbReference>
<feature type="compositionally biased region" description="Basic residues" evidence="10">
    <location>
        <begin position="1230"/>
        <end position="1240"/>
    </location>
</feature>
<reference evidence="16" key="2">
    <citation type="submission" date="2025-08" db="UniProtKB">
        <authorList>
            <consortium name="Ensembl"/>
        </authorList>
    </citation>
    <scope>IDENTIFICATION</scope>
</reference>
<feature type="region of interest" description="Disordered" evidence="10">
    <location>
        <begin position="1361"/>
        <end position="1381"/>
    </location>
</feature>
<dbReference type="GO" id="GO:0003723">
    <property type="term" value="F:RNA binding"/>
    <property type="evidence" value="ECO:0007669"/>
    <property type="project" value="UniProtKB-KW"/>
</dbReference>
<feature type="compositionally biased region" description="Polar residues" evidence="10">
    <location>
        <begin position="1326"/>
        <end position="1335"/>
    </location>
</feature>
<evidence type="ECO:0000259" key="12">
    <source>
        <dbReference type="Pfam" id="PF17846"/>
    </source>
</evidence>
<keyword evidence="2 9" id="KW-0963">Cytoplasm</keyword>
<dbReference type="Pfam" id="PF17846">
    <property type="entry name" value="XRN_M"/>
    <property type="match status" value="1"/>
</dbReference>
<feature type="domain" description="Exoribonuclease Xrn1 D2/D3" evidence="15">
    <location>
        <begin position="838"/>
        <end position="1063"/>
    </location>
</feature>
<evidence type="ECO:0000256" key="8">
    <source>
        <dbReference type="ARBA" id="ARBA00067318"/>
    </source>
</evidence>
<evidence type="ECO:0000256" key="3">
    <source>
        <dbReference type="ARBA" id="ARBA00022722"/>
    </source>
</evidence>
<feature type="compositionally biased region" description="Basic and acidic residues" evidence="10">
    <location>
        <begin position="378"/>
        <end position="390"/>
    </location>
</feature>
<comment type="subcellular location">
    <subcellularLocation>
        <location evidence="1 9">Cytoplasm</location>
    </subcellularLocation>
</comment>
<dbReference type="EC" id="3.1.13.-" evidence="9"/>
<protein>
    <recommendedName>
        <fullName evidence="8 9">5'-3' exoribonuclease 1</fullName>
        <ecNumber evidence="9">3.1.13.-</ecNumber>
    </recommendedName>
</protein>
<dbReference type="Pfam" id="PF18334">
    <property type="entry name" value="XRN1_D2_D3"/>
    <property type="match status" value="1"/>
</dbReference>
<feature type="region of interest" description="Disordered" evidence="10">
    <location>
        <begin position="378"/>
        <end position="410"/>
    </location>
</feature>
<dbReference type="InterPro" id="IPR041385">
    <property type="entry name" value="SH3_12"/>
</dbReference>
<dbReference type="Gene3D" id="2.30.30.750">
    <property type="match status" value="1"/>
</dbReference>
<dbReference type="FunFam" id="3.40.50.12390:FF:000002">
    <property type="entry name" value="5'-3' exoribonuclease 1"/>
    <property type="match status" value="1"/>
</dbReference>
<feature type="compositionally biased region" description="Basic and acidic residues" evidence="10">
    <location>
        <begin position="398"/>
        <end position="409"/>
    </location>
</feature>
<dbReference type="GO" id="GO:0016075">
    <property type="term" value="P:rRNA catabolic process"/>
    <property type="evidence" value="ECO:0007669"/>
    <property type="project" value="TreeGrafter"/>
</dbReference>
<dbReference type="CDD" id="cd18673">
    <property type="entry name" value="PIN_XRN1-2-like"/>
    <property type="match status" value="1"/>
</dbReference>
<reference evidence="16" key="1">
    <citation type="submission" date="2020-07" db="EMBL/GenBank/DDBJ databases">
        <title>A long reads based de novo assembly of the rainbow trout Arlee double haploid line genome.</title>
        <authorList>
            <person name="Gao G."/>
            <person name="Palti Y."/>
        </authorList>
    </citation>
    <scope>NUCLEOTIDE SEQUENCE [LARGE SCALE GENOMIC DNA]</scope>
</reference>
<dbReference type="Gene3D" id="3.40.50.12390">
    <property type="match status" value="1"/>
</dbReference>
<dbReference type="GO" id="GO:0005737">
    <property type="term" value="C:cytoplasm"/>
    <property type="evidence" value="ECO:0007669"/>
    <property type="project" value="UniProtKB-SubCell"/>
</dbReference>